<dbReference type="OrthoDB" id="9151625at2"/>
<dbReference type="InterPro" id="IPR022472">
    <property type="entry name" value="VPLPA-CTERM"/>
</dbReference>
<reference evidence="3 4" key="1">
    <citation type="submission" date="2016-10" db="EMBL/GenBank/DDBJ databases">
        <authorList>
            <person name="de Groot N.N."/>
        </authorList>
    </citation>
    <scope>NUCLEOTIDE SEQUENCE [LARGE SCALE GENOMIC DNA]</scope>
    <source>
        <strain evidence="3 4">DSM 8423</strain>
    </source>
</reference>
<feature type="signal peptide" evidence="2">
    <location>
        <begin position="1"/>
        <end position="32"/>
    </location>
</feature>
<dbReference type="Proteomes" id="UP000198744">
    <property type="component" value="Unassembled WGS sequence"/>
</dbReference>
<proteinExistence type="predicted"/>
<dbReference type="NCBIfam" id="TIGR03370">
    <property type="entry name" value="VPLPA-CTERM"/>
    <property type="match status" value="1"/>
</dbReference>
<protein>
    <submittedName>
        <fullName evidence="3">VPLPA-CTERM protein sorting domain-containing protein</fullName>
    </submittedName>
</protein>
<evidence type="ECO:0000313" key="3">
    <source>
        <dbReference type="EMBL" id="SEM01208.1"/>
    </source>
</evidence>
<keyword evidence="1" id="KW-0472">Membrane</keyword>
<feature type="transmembrane region" description="Helical" evidence="1">
    <location>
        <begin position="176"/>
        <end position="195"/>
    </location>
</feature>
<dbReference type="EMBL" id="FOBS01000002">
    <property type="protein sequence ID" value="SEM01208.1"/>
    <property type="molecule type" value="Genomic_DNA"/>
</dbReference>
<evidence type="ECO:0000313" key="4">
    <source>
        <dbReference type="Proteomes" id="UP000198744"/>
    </source>
</evidence>
<name>A0A1H7UX48_9BACT</name>
<keyword evidence="2" id="KW-0732">Signal</keyword>
<sequence length="201" mass="22027">MKKSESYSAFKRKGIFFVCLFSLLLFASNAFADLYSFNLIYANAELNGGAMDNYATVTVNLTAEDQATINFESLNDYRLQNRLGVQVNAFVFGVSNWTDGDFVNQKNFSEFGDFNVSFDKIGKITSFSFNVTNNSTSHWTLADQVLRINDWGYLAVAHIVPQQGNSGYAAGDGSAVPLPGAVWLLGSGLVGLAAIRRRRAA</sequence>
<dbReference type="RefSeq" id="WP_093882071.1">
    <property type="nucleotide sequence ID" value="NZ_FOBS01000002.1"/>
</dbReference>
<gene>
    <name evidence="3" type="ORF">SAMN04489760_102148</name>
</gene>
<evidence type="ECO:0000256" key="2">
    <source>
        <dbReference type="SAM" id="SignalP"/>
    </source>
</evidence>
<feature type="chain" id="PRO_5011777521" evidence="2">
    <location>
        <begin position="33"/>
        <end position="201"/>
    </location>
</feature>
<keyword evidence="4" id="KW-1185">Reference proteome</keyword>
<keyword evidence="1" id="KW-1133">Transmembrane helix</keyword>
<keyword evidence="1" id="KW-0812">Transmembrane</keyword>
<accession>A0A1H7UX48</accession>
<evidence type="ECO:0000256" key="1">
    <source>
        <dbReference type="SAM" id="Phobius"/>
    </source>
</evidence>
<dbReference type="AlphaFoldDB" id="A0A1H7UX48"/>
<organism evidence="3 4">
    <name type="scientific">Syntrophus gentianae</name>
    <dbReference type="NCBI Taxonomy" id="43775"/>
    <lineage>
        <taxon>Bacteria</taxon>
        <taxon>Pseudomonadati</taxon>
        <taxon>Thermodesulfobacteriota</taxon>
        <taxon>Syntrophia</taxon>
        <taxon>Syntrophales</taxon>
        <taxon>Syntrophaceae</taxon>
        <taxon>Syntrophus</taxon>
    </lineage>
</organism>